<comment type="pathway">
    <text evidence="2">tRNA modification; wybutosine-tRNA(Phe) biosynthesis.</text>
</comment>
<dbReference type="Gene3D" id="2.120.10.80">
    <property type="entry name" value="Kelch-type beta propeller"/>
    <property type="match status" value="1"/>
</dbReference>
<organism evidence="14 15">
    <name type="scientific">Coptotermes formosanus</name>
    <name type="common">Formosan subterranean termite</name>
    <dbReference type="NCBI Taxonomy" id="36987"/>
    <lineage>
        <taxon>Eukaryota</taxon>
        <taxon>Metazoa</taxon>
        <taxon>Ecdysozoa</taxon>
        <taxon>Arthropoda</taxon>
        <taxon>Hexapoda</taxon>
        <taxon>Insecta</taxon>
        <taxon>Pterygota</taxon>
        <taxon>Neoptera</taxon>
        <taxon>Polyneoptera</taxon>
        <taxon>Dictyoptera</taxon>
        <taxon>Blattodea</taxon>
        <taxon>Blattoidea</taxon>
        <taxon>Termitoidae</taxon>
        <taxon>Rhinotermitidae</taxon>
        <taxon>Coptotermes</taxon>
    </lineage>
</organism>
<evidence type="ECO:0000256" key="1">
    <source>
        <dbReference type="ARBA" id="ARBA00001806"/>
    </source>
</evidence>
<comment type="catalytic activity">
    <reaction evidence="1">
        <text>7-[(3S)-3-amino-3-carboxypropyl]wyosine(37) in tRNA(Phe) + S-adenosyl-L-methionine = 7-[(3S)-(3-amino-3-methoxycarbonyl)propyl]wyosine(37) in tRNA(Phe) + S-adenosyl-L-homocysteine</text>
        <dbReference type="Rhea" id="RHEA:36903"/>
        <dbReference type="Rhea" id="RHEA-COMP:10379"/>
        <dbReference type="Rhea" id="RHEA-COMP:11844"/>
        <dbReference type="ChEBI" id="CHEBI:57856"/>
        <dbReference type="ChEBI" id="CHEBI:59789"/>
        <dbReference type="ChEBI" id="CHEBI:73543"/>
        <dbReference type="ChEBI" id="CHEBI:74275"/>
        <dbReference type="EC" id="2.1.1.290"/>
    </reaction>
</comment>
<evidence type="ECO:0000256" key="6">
    <source>
        <dbReference type="ARBA" id="ARBA00018045"/>
    </source>
</evidence>
<dbReference type="Gene3D" id="3.40.50.150">
    <property type="entry name" value="Vaccinia Virus protein VP39"/>
    <property type="match status" value="1"/>
</dbReference>
<dbReference type="InParanoid" id="A0A6L2PZB5"/>
<keyword evidence="10" id="KW-0819">tRNA processing</keyword>
<dbReference type="InterPro" id="IPR029063">
    <property type="entry name" value="SAM-dependent_MTases_sf"/>
</dbReference>
<keyword evidence="7" id="KW-0489">Methyltransferase</keyword>
<name>A0A6L2PZB5_COPFO</name>
<evidence type="ECO:0000256" key="7">
    <source>
        <dbReference type="ARBA" id="ARBA00022603"/>
    </source>
</evidence>
<dbReference type="GO" id="GO:0030488">
    <property type="term" value="P:tRNA methylation"/>
    <property type="evidence" value="ECO:0007669"/>
    <property type="project" value="TreeGrafter"/>
</dbReference>
<dbReference type="SUPFAM" id="SSF53335">
    <property type="entry name" value="S-adenosyl-L-methionine-dependent methyltransferases"/>
    <property type="match status" value="1"/>
</dbReference>
<dbReference type="GO" id="GO:0008175">
    <property type="term" value="F:tRNA methyltransferase activity"/>
    <property type="evidence" value="ECO:0007669"/>
    <property type="project" value="TreeGrafter"/>
</dbReference>
<comment type="similarity">
    <text evidence="3">Belongs to the methyltransferase superfamily. LCMT family.</text>
</comment>
<reference evidence="15" key="1">
    <citation type="submission" date="2020-01" db="EMBL/GenBank/DDBJ databases">
        <title>Draft genome sequence of the Termite Coptotermes fromosanus.</title>
        <authorList>
            <person name="Itakura S."/>
            <person name="Yosikawa Y."/>
            <person name="Umezawa K."/>
        </authorList>
    </citation>
    <scope>NUCLEOTIDE SEQUENCE [LARGE SCALE GENOMIC DNA]</scope>
</reference>
<protein>
    <recommendedName>
        <fullName evidence="6">tRNA wybutosine-synthesizing protein 4</fullName>
        <ecNumber evidence="5">2.1.1.290</ecNumber>
        <ecNumber evidence="4">2.3.1.231</ecNumber>
    </recommendedName>
    <alternativeName>
        <fullName evidence="12">tRNA(Phe) (7-(3-amino-3-(methoxycarbonyl)propyl)wyosine(37)-N)-methoxycarbonyltransferase</fullName>
    </alternativeName>
    <alternativeName>
        <fullName evidence="11">tRNA(Phe) (7-(3-amino-3-carboxypropyl)wyosine(37)-O)-methyltransferase</fullName>
    </alternativeName>
</protein>
<keyword evidence="9" id="KW-0949">S-adenosyl-L-methionine</keyword>
<evidence type="ECO:0000256" key="12">
    <source>
        <dbReference type="ARBA" id="ARBA00030847"/>
    </source>
</evidence>
<evidence type="ECO:0000256" key="9">
    <source>
        <dbReference type="ARBA" id="ARBA00022691"/>
    </source>
</evidence>
<dbReference type="Pfam" id="PF04072">
    <property type="entry name" value="LCM"/>
    <property type="match status" value="1"/>
</dbReference>
<dbReference type="InterPro" id="IPR015915">
    <property type="entry name" value="Kelch-typ_b-propeller"/>
</dbReference>
<evidence type="ECO:0000256" key="10">
    <source>
        <dbReference type="ARBA" id="ARBA00022694"/>
    </source>
</evidence>
<comment type="caution">
    <text evidence="14">The sequence shown here is derived from an EMBL/GenBank/DDBJ whole genome shotgun (WGS) entry which is preliminary data.</text>
</comment>
<evidence type="ECO:0000313" key="14">
    <source>
        <dbReference type="EMBL" id="GFG37973.1"/>
    </source>
</evidence>
<proteinExistence type="inferred from homology"/>
<dbReference type="GO" id="GO:0031591">
    <property type="term" value="P:wybutosine biosynthetic process"/>
    <property type="evidence" value="ECO:0007669"/>
    <property type="project" value="TreeGrafter"/>
</dbReference>
<gene>
    <name evidence="14" type="ORF">Cfor_03857</name>
</gene>
<dbReference type="EMBL" id="BLKM01012964">
    <property type="protein sequence ID" value="GFG37973.1"/>
    <property type="molecule type" value="Genomic_DNA"/>
</dbReference>
<evidence type="ECO:0000256" key="2">
    <source>
        <dbReference type="ARBA" id="ARBA00004797"/>
    </source>
</evidence>
<evidence type="ECO:0000256" key="3">
    <source>
        <dbReference type="ARBA" id="ARBA00010703"/>
    </source>
</evidence>
<keyword evidence="15" id="KW-1185">Reference proteome</keyword>
<comment type="catalytic activity">
    <reaction evidence="13">
        <text>7-[(3S)-(3-amino-3-methoxycarbonyl)propyl]wyosine(37) in tRNA(Phe) + S-adenosyl-L-methionine + CO2 = wybutosine(37) in tRNA(Phe) + S-adenosyl-L-homocysteine + 2 H(+)</text>
        <dbReference type="Rhea" id="RHEA:37119"/>
        <dbReference type="Rhea" id="RHEA-COMP:11844"/>
        <dbReference type="Rhea" id="RHEA-COMP:11847"/>
        <dbReference type="ChEBI" id="CHEBI:15378"/>
        <dbReference type="ChEBI" id="CHEBI:16526"/>
        <dbReference type="ChEBI" id="CHEBI:57856"/>
        <dbReference type="ChEBI" id="CHEBI:59789"/>
        <dbReference type="ChEBI" id="CHEBI:73544"/>
        <dbReference type="ChEBI" id="CHEBI:74275"/>
        <dbReference type="EC" id="2.3.1.231"/>
    </reaction>
</comment>
<dbReference type="InterPro" id="IPR007213">
    <property type="entry name" value="Ppm1/Ppm2/Tcmp"/>
</dbReference>
<evidence type="ECO:0000256" key="13">
    <source>
        <dbReference type="ARBA" id="ARBA00049250"/>
    </source>
</evidence>
<dbReference type="OrthoDB" id="203237at2759"/>
<dbReference type="EC" id="2.3.1.231" evidence="4"/>
<evidence type="ECO:0000256" key="8">
    <source>
        <dbReference type="ARBA" id="ARBA00022679"/>
    </source>
</evidence>
<sequence>MKKSKSQVTTAIKVDTNVNRPLSCLKVMIQGTNDFNTVSKYSMAKNGYFRDDYMCHFVTKWSQRTPLIHLGYYMRVLTVDFTLRSFLDATSGQPTQIISCGAGFDTSFFRLAGNGSLQPEVCYYEVDFTEVVDRKTKCILGSESLRDCIGSFEVKEDGLRGLLGSQYRLIASDLHTLDELESNLMQAGAKFSLPTLFLAECAICYMDEASSSLLIQWAASKFEDATFVTYEQVHPDDGFGIVMQKYFESINSPLLSLTKFPDMQSQECRYVSRGWSSCNVWTAFEMFLQVASYEERLKILHLEPFDELEEWHLEGCHFALMVASKGSLAGWFVKFADISRNVMISCVRKPRVQWELVQPGSEPAMCRFAQKTVKVREKDGFDILVVGGFGPSTESLHGRRHEVLNICSRNQPAGSSLTGSSILYVEEAVLERDVMLDVLHHTCTRLSVCGTDGSTRVMLYGGRYSPCRAVNMWPIILSVLPSDRGMRVTVVDSNTSVTLRENAPASRWRHSAVCLKRSTCDPVQEHVVVFGGRTPDFKVLGDLLVWTVQTSDMSISCREVLQRTHSSHVTWPCARFSHSAAVWREQTMVVSGGLGQEVLPLRDIWYFSLEEEKWSKLHVNGMLPRYSHTSAVCGDQLILIGGVNTLPGNQPGVCVIDLNTASCTEYALPVQNPSCPIMLHNHSSEVIDNETTILVVGGGGNCFSFGTAFNNYGVRIDLQQFR</sequence>
<evidence type="ECO:0000256" key="11">
    <source>
        <dbReference type="ARBA" id="ARBA00029750"/>
    </source>
</evidence>
<accession>A0A6L2PZB5</accession>
<evidence type="ECO:0000313" key="15">
    <source>
        <dbReference type="Proteomes" id="UP000502823"/>
    </source>
</evidence>
<keyword evidence="8" id="KW-0808">Transferase</keyword>
<dbReference type="UniPathway" id="UPA00375"/>
<dbReference type="PANTHER" id="PTHR46529:SF1">
    <property type="entry name" value="TRNA WYBUTOSINE-SYNTHESIZING PROTEIN 4"/>
    <property type="match status" value="1"/>
</dbReference>
<dbReference type="Proteomes" id="UP000502823">
    <property type="component" value="Unassembled WGS sequence"/>
</dbReference>
<dbReference type="PANTHER" id="PTHR46529">
    <property type="entry name" value="TRNA WYBUTOSINE-SYNTHESIZING PROTEIN 4"/>
    <property type="match status" value="1"/>
</dbReference>
<evidence type="ECO:0000256" key="5">
    <source>
        <dbReference type="ARBA" id="ARBA00012779"/>
    </source>
</evidence>
<dbReference type="SUPFAM" id="SSF117281">
    <property type="entry name" value="Kelch motif"/>
    <property type="match status" value="1"/>
</dbReference>
<evidence type="ECO:0000256" key="4">
    <source>
        <dbReference type="ARBA" id="ARBA00012155"/>
    </source>
</evidence>
<dbReference type="EC" id="2.1.1.290" evidence="5"/>
<dbReference type="Pfam" id="PF24681">
    <property type="entry name" value="Kelch_KLHDC2_KLHL20_DRC7"/>
    <property type="match status" value="1"/>
</dbReference>
<dbReference type="AlphaFoldDB" id="A0A6L2PZB5"/>